<proteinExistence type="predicted"/>
<dbReference type="GeneID" id="19201789"/>
<feature type="non-terminal residue" evidence="5">
    <location>
        <position position="519"/>
    </location>
</feature>
<comment type="caution">
    <text evidence="5">The sequence shown here is derived from an EMBL/GenBank/DDBJ whole genome shotgun (WGS) entry which is preliminary data.</text>
</comment>
<dbReference type="GO" id="GO:0008270">
    <property type="term" value="F:zinc ion binding"/>
    <property type="evidence" value="ECO:0007669"/>
    <property type="project" value="InterPro"/>
</dbReference>
<evidence type="ECO:0000256" key="2">
    <source>
        <dbReference type="ARBA" id="ARBA00023242"/>
    </source>
</evidence>
<dbReference type="SUPFAM" id="SSF57701">
    <property type="entry name" value="Zn2/Cys6 DNA-binding domain"/>
    <property type="match status" value="1"/>
</dbReference>
<evidence type="ECO:0000256" key="3">
    <source>
        <dbReference type="SAM" id="MobiDB-lite"/>
    </source>
</evidence>
<dbReference type="PROSITE" id="PS00463">
    <property type="entry name" value="ZN2_CY6_FUNGAL_1"/>
    <property type="match status" value="1"/>
</dbReference>
<keyword evidence="1" id="KW-0479">Metal-binding</keyword>
<dbReference type="Pfam" id="PF04082">
    <property type="entry name" value="Fungal_trans"/>
    <property type="match status" value="1"/>
</dbReference>
<feature type="domain" description="Zn(2)-C6 fungal-type" evidence="4">
    <location>
        <begin position="15"/>
        <end position="48"/>
    </location>
</feature>
<dbReference type="CDD" id="cd12148">
    <property type="entry name" value="fungal_TF_MHR"/>
    <property type="match status" value="1"/>
</dbReference>
<feature type="region of interest" description="Disordered" evidence="3">
    <location>
        <begin position="123"/>
        <end position="147"/>
    </location>
</feature>
<organism evidence="5 6">
    <name type="scientific">Coniophora puteana (strain RWD-64-598)</name>
    <name type="common">Brown rot fungus</name>
    <dbReference type="NCBI Taxonomy" id="741705"/>
    <lineage>
        <taxon>Eukaryota</taxon>
        <taxon>Fungi</taxon>
        <taxon>Dikarya</taxon>
        <taxon>Basidiomycota</taxon>
        <taxon>Agaricomycotina</taxon>
        <taxon>Agaricomycetes</taxon>
        <taxon>Agaricomycetidae</taxon>
        <taxon>Boletales</taxon>
        <taxon>Coniophorineae</taxon>
        <taxon>Coniophoraceae</taxon>
        <taxon>Coniophora</taxon>
    </lineage>
</organism>
<dbReference type="InterPro" id="IPR001138">
    <property type="entry name" value="Zn2Cys6_DnaBD"/>
</dbReference>
<dbReference type="PANTHER" id="PTHR46910">
    <property type="entry name" value="TRANSCRIPTION FACTOR PDR1"/>
    <property type="match status" value="1"/>
</dbReference>
<evidence type="ECO:0000313" key="5">
    <source>
        <dbReference type="EMBL" id="EIW84586.1"/>
    </source>
</evidence>
<evidence type="ECO:0000259" key="4">
    <source>
        <dbReference type="PROSITE" id="PS50048"/>
    </source>
</evidence>
<dbReference type="KEGG" id="cput:CONPUDRAFT_142805"/>
<keyword evidence="2" id="KW-0539">Nucleus</keyword>
<keyword evidence="6" id="KW-1185">Reference proteome</keyword>
<dbReference type="InterPro" id="IPR050987">
    <property type="entry name" value="AtrR-like"/>
</dbReference>
<dbReference type="GO" id="GO:0003677">
    <property type="term" value="F:DNA binding"/>
    <property type="evidence" value="ECO:0007669"/>
    <property type="project" value="InterPro"/>
</dbReference>
<gene>
    <name evidence="5" type="ORF">CONPUDRAFT_142805</name>
</gene>
<dbReference type="AlphaFoldDB" id="A0A5M3MZX8"/>
<dbReference type="PROSITE" id="PS50048">
    <property type="entry name" value="ZN2_CY6_FUNGAL_2"/>
    <property type="match status" value="1"/>
</dbReference>
<sequence length="519" mass="59033">MSSAEGAKKRKVQHACVMCRRRKVQCDGDKNTEKKCSTCVANNFDCTWAERAKRGKRRSRVTKAYVESLESRLEQMERLLANVYPGGITSQELDIHTDHGNAPETHITSVSPRPIVTRKAMIGPAALRSDDPTSPSNGPESSDEEVDTFNLKLSDSLRNMTLNPGHHRFFGKSSGLAFVQQAIDLKTEHTGEQRHNMRDIFYRRRSEFLNRYLEDIPNQPDDPPFTFPEPDLARQLIDLYFTYTNSVSPLLHQPTFERKYADGLHIRDPAFGAVLLLVCAVAAPWCEDSRVLLPGSGAEHHAGWQWFEQVQSVKKTLLGPPCLEDLQMHCLSSLYLQGTSSPQACWTVVGIGIRLAQDVGAHRRKVYNTRLTVEDELWKRAFWVLVTLDRTLSAGWGRPCAIHDEDFDVDLPVVCDDEYWEHSDPEQAFTQPPEHPSTAAFFIAFIKLTQILAFALRTIYSINKSKMSLGFVGQKWEQRIVSELDSALNEWFDSLPDHLRWDPNIQDPIFRLQSCTLYA</sequence>
<name>A0A5M3MZX8_CONPW</name>
<dbReference type="Proteomes" id="UP000053558">
    <property type="component" value="Unassembled WGS sequence"/>
</dbReference>
<dbReference type="RefSeq" id="XP_007766246.1">
    <property type="nucleotide sequence ID" value="XM_007768056.1"/>
</dbReference>
<dbReference type="Gene3D" id="4.10.240.10">
    <property type="entry name" value="Zn(2)-C6 fungal-type DNA-binding domain"/>
    <property type="match status" value="1"/>
</dbReference>
<dbReference type="OMA" id="ECTHNIP"/>
<dbReference type="SMART" id="SM00906">
    <property type="entry name" value="Fungal_trans"/>
    <property type="match status" value="1"/>
</dbReference>
<dbReference type="SMART" id="SM00066">
    <property type="entry name" value="GAL4"/>
    <property type="match status" value="1"/>
</dbReference>
<dbReference type="Pfam" id="PF00172">
    <property type="entry name" value="Zn_clus"/>
    <property type="match status" value="1"/>
</dbReference>
<reference evidence="6" key="1">
    <citation type="journal article" date="2012" name="Science">
        <title>The Paleozoic origin of enzymatic lignin decomposition reconstructed from 31 fungal genomes.</title>
        <authorList>
            <person name="Floudas D."/>
            <person name="Binder M."/>
            <person name="Riley R."/>
            <person name="Barry K."/>
            <person name="Blanchette R.A."/>
            <person name="Henrissat B."/>
            <person name="Martinez A.T."/>
            <person name="Otillar R."/>
            <person name="Spatafora J.W."/>
            <person name="Yadav J.S."/>
            <person name="Aerts A."/>
            <person name="Benoit I."/>
            <person name="Boyd A."/>
            <person name="Carlson A."/>
            <person name="Copeland A."/>
            <person name="Coutinho P.M."/>
            <person name="de Vries R.P."/>
            <person name="Ferreira P."/>
            <person name="Findley K."/>
            <person name="Foster B."/>
            <person name="Gaskell J."/>
            <person name="Glotzer D."/>
            <person name="Gorecki P."/>
            <person name="Heitman J."/>
            <person name="Hesse C."/>
            <person name="Hori C."/>
            <person name="Igarashi K."/>
            <person name="Jurgens J.A."/>
            <person name="Kallen N."/>
            <person name="Kersten P."/>
            <person name="Kohler A."/>
            <person name="Kuees U."/>
            <person name="Kumar T.K.A."/>
            <person name="Kuo A."/>
            <person name="LaButti K."/>
            <person name="Larrondo L.F."/>
            <person name="Lindquist E."/>
            <person name="Ling A."/>
            <person name="Lombard V."/>
            <person name="Lucas S."/>
            <person name="Lundell T."/>
            <person name="Martin R."/>
            <person name="McLaughlin D.J."/>
            <person name="Morgenstern I."/>
            <person name="Morin E."/>
            <person name="Murat C."/>
            <person name="Nagy L.G."/>
            <person name="Nolan M."/>
            <person name="Ohm R.A."/>
            <person name="Patyshakuliyeva A."/>
            <person name="Rokas A."/>
            <person name="Ruiz-Duenas F.J."/>
            <person name="Sabat G."/>
            <person name="Salamov A."/>
            <person name="Samejima M."/>
            <person name="Schmutz J."/>
            <person name="Slot J.C."/>
            <person name="St John F."/>
            <person name="Stenlid J."/>
            <person name="Sun H."/>
            <person name="Sun S."/>
            <person name="Syed K."/>
            <person name="Tsang A."/>
            <person name="Wiebenga A."/>
            <person name="Young D."/>
            <person name="Pisabarro A."/>
            <person name="Eastwood D.C."/>
            <person name="Martin F."/>
            <person name="Cullen D."/>
            <person name="Grigoriev I.V."/>
            <person name="Hibbett D.S."/>
        </authorList>
    </citation>
    <scope>NUCLEOTIDE SEQUENCE [LARGE SCALE GENOMIC DNA]</scope>
    <source>
        <strain evidence="6">RWD-64-598 SS2</strain>
    </source>
</reference>
<dbReference type="GO" id="GO:0000981">
    <property type="term" value="F:DNA-binding transcription factor activity, RNA polymerase II-specific"/>
    <property type="evidence" value="ECO:0007669"/>
    <property type="project" value="InterPro"/>
</dbReference>
<dbReference type="EMBL" id="JH711575">
    <property type="protein sequence ID" value="EIW84586.1"/>
    <property type="molecule type" value="Genomic_DNA"/>
</dbReference>
<evidence type="ECO:0000313" key="6">
    <source>
        <dbReference type="Proteomes" id="UP000053558"/>
    </source>
</evidence>
<dbReference type="CDD" id="cd00067">
    <property type="entry name" value="GAL4"/>
    <property type="match status" value="1"/>
</dbReference>
<dbReference type="InterPro" id="IPR007219">
    <property type="entry name" value="XnlR_reg_dom"/>
</dbReference>
<dbReference type="GO" id="GO:0006351">
    <property type="term" value="P:DNA-templated transcription"/>
    <property type="evidence" value="ECO:0007669"/>
    <property type="project" value="InterPro"/>
</dbReference>
<dbReference type="InterPro" id="IPR036864">
    <property type="entry name" value="Zn2-C6_fun-type_DNA-bd_sf"/>
</dbReference>
<accession>A0A5M3MZX8</accession>
<protein>
    <recommendedName>
        <fullName evidence="4">Zn(2)-C6 fungal-type domain-containing protein</fullName>
    </recommendedName>
</protein>
<dbReference type="OrthoDB" id="4456959at2759"/>
<dbReference type="PANTHER" id="PTHR46910:SF38">
    <property type="entry name" value="ZN(2)-C6 FUNGAL-TYPE DOMAIN-CONTAINING PROTEIN"/>
    <property type="match status" value="1"/>
</dbReference>
<evidence type="ECO:0000256" key="1">
    <source>
        <dbReference type="ARBA" id="ARBA00022723"/>
    </source>
</evidence>